<organism evidence="1 2">
    <name type="scientific">Flavobacterium piscisymbiosum</name>
    <dbReference type="NCBI Taxonomy" id="2893753"/>
    <lineage>
        <taxon>Bacteria</taxon>
        <taxon>Pseudomonadati</taxon>
        <taxon>Bacteroidota</taxon>
        <taxon>Flavobacteriia</taxon>
        <taxon>Flavobacteriales</taxon>
        <taxon>Flavobacteriaceae</taxon>
        <taxon>Flavobacterium</taxon>
    </lineage>
</organism>
<comment type="caution">
    <text evidence="1">The sequence shown here is derived from an EMBL/GenBank/DDBJ whole genome shotgun (WGS) entry which is preliminary data.</text>
</comment>
<name>A0ABS8M870_9FLAO</name>
<evidence type="ECO:0008006" key="3">
    <source>
        <dbReference type="Google" id="ProtNLM"/>
    </source>
</evidence>
<evidence type="ECO:0000313" key="1">
    <source>
        <dbReference type="EMBL" id="MCC9061563.1"/>
    </source>
</evidence>
<evidence type="ECO:0000313" key="2">
    <source>
        <dbReference type="Proteomes" id="UP001430679"/>
    </source>
</evidence>
<proteinExistence type="predicted"/>
<accession>A0ABS8M870</accession>
<protein>
    <recommendedName>
        <fullName evidence="3">Apea-like HEPN domain-containing protein</fullName>
    </recommendedName>
</protein>
<keyword evidence="2" id="KW-1185">Reference proteome</keyword>
<sequence>MNIPDRKKDYLDKEIFEIISLVEISEVPTINKVEFVPFDKDENILDLSDKFVGASISYEMLGTEIISIKHSNDKHCRELKNDIFKRYEKLVDTIHKSSEINPFVSRKFIFDISFDYLIKSHTEKRSEGNFSDYIIDKIEAEIKEYKIYFSVEHLEIFKPIKIGKVEISKLEPNLFVEDKSRQNLETVKSFNEKFRRKIFASCIIKAEKDKAIELALKECSLSIDIIKICSDTIHDPKTKISFDIDSRLSESFTAETIVSNINKQNDLNIINHRIPNYHQLTEDYLRRLSLRNLGFFNNFLTHLGDEKTELQNLLINAIRRLAKALTTTNLNQRIVELFTIMESLLVPNSHANILESLTKYCSKIVYIEREERLNLIKLIKKMYEVRSAYVHHAVETDFEIDDLRNIQTTVHTLIGKLIERSYKFTQKSEILKEIDDAILDAY</sequence>
<dbReference type="RefSeq" id="WP_230032765.1">
    <property type="nucleotide sequence ID" value="NZ_JAJJMM010000001.1"/>
</dbReference>
<dbReference type="Proteomes" id="UP001430679">
    <property type="component" value="Unassembled WGS sequence"/>
</dbReference>
<gene>
    <name evidence="1" type="ORF">LNP81_00995</name>
</gene>
<reference evidence="1" key="1">
    <citation type="submission" date="2021-11" db="EMBL/GenBank/DDBJ databases">
        <title>Description of novel Flavobacterium species.</title>
        <authorList>
            <person name="Saticioglu I.B."/>
            <person name="Ay H."/>
            <person name="Altun S."/>
            <person name="Duman M."/>
        </authorList>
    </citation>
    <scope>NUCLEOTIDE SEQUENCE</scope>
    <source>
        <strain evidence="1">F-30</strain>
    </source>
</reference>
<dbReference type="EMBL" id="JAJJMM010000001">
    <property type="protein sequence ID" value="MCC9061563.1"/>
    <property type="molecule type" value="Genomic_DNA"/>
</dbReference>